<feature type="region of interest" description="Disordered" evidence="1">
    <location>
        <begin position="337"/>
        <end position="360"/>
    </location>
</feature>
<feature type="region of interest" description="Disordered" evidence="1">
    <location>
        <begin position="97"/>
        <end position="123"/>
    </location>
</feature>
<protein>
    <submittedName>
        <fullName evidence="2">Uncharacterized protein</fullName>
    </submittedName>
</protein>
<gene>
    <name evidence="2" type="ORF">CYMTET_29315</name>
</gene>
<organism evidence="2 3">
    <name type="scientific">Cymbomonas tetramitiformis</name>
    <dbReference type="NCBI Taxonomy" id="36881"/>
    <lineage>
        <taxon>Eukaryota</taxon>
        <taxon>Viridiplantae</taxon>
        <taxon>Chlorophyta</taxon>
        <taxon>Pyramimonadophyceae</taxon>
        <taxon>Pyramimonadales</taxon>
        <taxon>Pyramimonadaceae</taxon>
        <taxon>Cymbomonas</taxon>
    </lineage>
</organism>
<proteinExistence type="predicted"/>
<sequence length="649" mass="67378">MSWAAILGRRVPVFWPDDRKSYGGAVRAWEPGSDEHLVLCDDGEEHSHLLDSEQAPMEPAKEGSDLDLDSEPSGAGGGLLWDDHGALLGVDSECGRGRDGKHEHSDGIGCIGEPAPVEPSGGPAVEPEMVKQMIDPAPGNVAVVGCAPAQRGTTPGVVGPLDEHGADPGHVADPLSAPAAKPRLGPVGTVDQGDAGGEAVQPLGAGGIVEQDRTEEEAERPVEMGPPGSPIRLTNAVGTPLPSPGRERSLFVGPLSPPVKGDWQEALINMALNVGQRVQQYAAGLVVAAWEALRPSGLVDTLQKERTGEWVPGGGCAIALPPAGSDRATLSLPARALSSHSGQPAGGGGGHGGEGGPPMEACDAPIVENGDDEGEPGKLVGCLVGRLKPRLWRMRLLSWKRARREGGEFAFLSPTALEALLRGSGGGVHMVTRDALGRDLSEVELDAVNRELLQPERVVRQRGAAYLSDGKDAYHRIARGGLVIPCLHAVFDAGLVGESGESMDPIPIIQTMEVEEDTVARGGLGVAEAATALPSEVVRAEYIEAAGGAEDRPRALLGCALPSSAVYLPPRLCIALLGRALTPSAAHCFLRLCIFPLGYAFFSTAVQCPPWLCIAPRGCAVPSAAVHCPPRLCTTPAIPCIAVSEWGAI</sequence>
<feature type="region of interest" description="Disordered" evidence="1">
    <location>
        <begin position="212"/>
        <end position="242"/>
    </location>
</feature>
<feature type="region of interest" description="Disordered" evidence="1">
    <location>
        <begin position="47"/>
        <end position="70"/>
    </location>
</feature>
<accession>A0AAE0FLP5</accession>
<reference evidence="2 3" key="1">
    <citation type="journal article" date="2015" name="Genome Biol. Evol.">
        <title>Comparative Genomics of a Bacterivorous Green Alga Reveals Evolutionary Causalities and Consequences of Phago-Mixotrophic Mode of Nutrition.</title>
        <authorList>
            <person name="Burns J.A."/>
            <person name="Paasch A."/>
            <person name="Narechania A."/>
            <person name="Kim E."/>
        </authorList>
    </citation>
    <scope>NUCLEOTIDE SEQUENCE [LARGE SCALE GENOMIC DNA]</scope>
    <source>
        <strain evidence="2 3">PLY_AMNH</strain>
    </source>
</reference>
<evidence type="ECO:0000313" key="3">
    <source>
        <dbReference type="Proteomes" id="UP001190700"/>
    </source>
</evidence>
<keyword evidence="3" id="KW-1185">Reference proteome</keyword>
<dbReference type="Proteomes" id="UP001190700">
    <property type="component" value="Unassembled WGS sequence"/>
</dbReference>
<feature type="compositionally biased region" description="Basic and acidic residues" evidence="1">
    <location>
        <begin position="97"/>
        <end position="106"/>
    </location>
</feature>
<dbReference type="EMBL" id="LGRX02016656">
    <property type="protein sequence ID" value="KAK3261795.1"/>
    <property type="molecule type" value="Genomic_DNA"/>
</dbReference>
<name>A0AAE0FLP5_9CHLO</name>
<feature type="compositionally biased region" description="Gly residues" evidence="1">
    <location>
        <begin position="344"/>
        <end position="356"/>
    </location>
</feature>
<comment type="caution">
    <text evidence="2">The sequence shown here is derived from an EMBL/GenBank/DDBJ whole genome shotgun (WGS) entry which is preliminary data.</text>
</comment>
<evidence type="ECO:0000256" key="1">
    <source>
        <dbReference type="SAM" id="MobiDB-lite"/>
    </source>
</evidence>
<dbReference type="AlphaFoldDB" id="A0AAE0FLP5"/>
<evidence type="ECO:0000313" key="2">
    <source>
        <dbReference type="EMBL" id="KAK3261795.1"/>
    </source>
</evidence>